<feature type="domain" description="Flagellar hook-length control protein-like C-terminal" evidence="2">
    <location>
        <begin position="400"/>
        <end position="470"/>
    </location>
</feature>
<feature type="region of interest" description="Disordered" evidence="1">
    <location>
        <begin position="317"/>
        <end position="354"/>
    </location>
</feature>
<gene>
    <name evidence="3" type="ORF">CAL13_12400</name>
</gene>
<evidence type="ECO:0000256" key="1">
    <source>
        <dbReference type="SAM" id="MobiDB-lite"/>
    </source>
</evidence>
<feature type="region of interest" description="Disordered" evidence="1">
    <location>
        <begin position="26"/>
        <end position="60"/>
    </location>
</feature>
<dbReference type="Pfam" id="PF02120">
    <property type="entry name" value="Flg_hook"/>
    <property type="match status" value="1"/>
</dbReference>
<feature type="compositionally biased region" description="Low complexity" evidence="1">
    <location>
        <begin position="329"/>
        <end position="342"/>
    </location>
</feature>
<dbReference type="InterPro" id="IPR021136">
    <property type="entry name" value="Flagellar_hook_control-like_C"/>
</dbReference>
<feature type="compositionally biased region" description="Low complexity" evidence="1">
    <location>
        <begin position="193"/>
        <end position="216"/>
    </location>
</feature>
<evidence type="ECO:0000313" key="4">
    <source>
        <dbReference type="Proteomes" id="UP000194139"/>
    </source>
</evidence>
<feature type="compositionally biased region" description="Pro residues" evidence="1">
    <location>
        <begin position="343"/>
        <end position="352"/>
    </location>
</feature>
<dbReference type="AlphaFoldDB" id="A0A1W6Z107"/>
<organism evidence="3 4">
    <name type="scientific">Bordetella genomosp. 9</name>
    <dbReference type="NCBI Taxonomy" id="1416803"/>
    <lineage>
        <taxon>Bacteria</taxon>
        <taxon>Pseudomonadati</taxon>
        <taxon>Pseudomonadota</taxon>
        <taxon>Betaproteobacteria</taxon>
        <taxon>Burkholderiales</taxon>
        <taxon>Alcaligenaceae</taxon>
        <taxon>Bordetella</taxon>
    </lineage>
</organism>
<dbReference type="InterPro" id="IPR038610">
    <property type="entry name" value="FliK-like_C_sf"/>
</dbReference>
<feature type="compositionally biased region" description="Low complexity" evidence="1">
    <location>
        <begin position="132"/>
        <end position="183"/>
    </location>
</feature>
<evidence type="ECO:0000259" key="2">
    <source>
        <dbReference type="Pfam" id="PF02120"/>
    </source>
</evidence>
<keyword evidence="4" id="KW-1185">Reference proteome</keyword>
<dbReference type="Gene3D" id="3.30.750.140">
    <property type="match status" value="1"/>
</dbReference>
<sequence>MSVGPTALSSLLVQRLDAVLGTQLAQQGPQTATRQDAVIPPGGADALRRDPQGRGGDQLEGLSGRERAALREAAEQAELAAALRSRFVSTSTTPSAPTTLGQTARVILTLLAQYPQTAPALAGKAPLWQGATDGDTAGGAQAAMPRATHGGTPPGQAGAPAGHGAGDDAAQDAAGRQGAAGTAAGAGRGAGAGAPAPSTAPGGAAAEAPDTARTGAPAAGDGGMQGARHAEAARVTALGTPGPQPGPLAQALRQAIETSGVFYESHLGDVAFGKRAADQVRGEPQAALDAEQAPPISTPVPKQSILAENARFNLPTHAAPTMPQADGMPSTGTAPTWSASTPAHPPAPPPGIHPDAALLVRQQLEVLANQTLAWEGTAWPGTEMWWEIRRDAGDEQPTAAEQAAWATRLVLTMPRLGTVEARISLSGQRLGLHIVAPESDGEIAAAGHALRKRLESAGLELAQMTVSAHAPAPEPLP</sequence>
<dbReference type="RefSeq" id="WP_086072553.1">
    <property type="nucleotide sequence ID" value="NZ_CP021109.1"/>
</dbReference>
<name>A0A1W6Z107_9BORD</name>
<protein>
    <recommendedName>
        <fullName evidence="2">Flagellar hook-length control protein-like C-terminal domain-containing protein</fullName>
    </recommendedName>
</protein>
<dbReference type="EMBL" id="CP021109">
    <property type="protein sequence ID" value="ARP86921.1"/>
    <property type="molecule type" value="Genomic_DNA"/>
</dbReference>
<reference evidence="3 4" key="1">
    <citation type="submission" date="2017-05" db="EMBL/GenBank/DDBJ databases">
        <title>Complete and WGS of Bordetella genogroups.</title>
        <authorList>
            <person name="Spilker T."/>
            <person name="LiPuma J."/>
        </authorList>
    </citation>
    <scope>NUCLEOTIDE SEQUENCE [LARGE SCALE GENOMIC DNA]</scope>
    <source>
        <strain evidence="3 4">AU17164</strain>
    </source>
</reference>
<accession>A0A1W6Z107</accession>
<proteinExistence type="predicted"/>
<dbReference type="Proteomes" id="UP000194139">
    <property type="component" value="Chromosome"/>
</dbReference>
<evidence type="ECO:0000313" key="3">
    <source>
        <dbReference type="EMBL" id="ARP86921.1"/>
    </source>
</evidence>
<feature type="region of interest" description="Disordered" evidence="1">
    <location>
        <begin position="132"/>
        <end position="231"/>
    </location>
</feature>